<evidence type="ECO:0000259" key="3">
    <source>
        <dbReference type="PROSITE" id="PS50110"/>
    </source>
</evidence>
<dbReference type="InterPro" id="IPR001789">
    <property type="entry name" value="Sig_transdc_resp-reg_receiver"/>
</dbReference>
<dbReference type="SMART" id="SM00448">
    <property type="entry name" value="REC"/>
    <property type="match status" value="1"/>
</dbReference>
<keyword evidence="1 2" id="KW-0597">Phosphoprotein</keyword>
<dbReference type="RefSeq" id="WP_284386731.1">
    <property type="nucleotide sequence ID" value="NZ_BSNK01000001.1"/>
</dbReference>
<protein>
    <recommendedName>
        <fullName evidence="3">Response regulatory domain-containing protein</fullName>
    </recommendedName>
</protein>
<sequence>MSATLKPTLLIIDDVPMVREFYRDLAQEEGWNVLEAYDAETFEAVLGKHYDAIILDLAMPSITGIEVMEALAARKDQSPIVISSGQGEKFIDMSMRLGRDLGLNMATRLTKPVDVSRLEQTLSFLEKTITASASQTASPSKGDATAAA</sequence>
<feature type="modified residue" description="4-aspartylphosphate" evidence="2">
    <location>
        <position position="56"/>
    </location>
</feature>
<keyword evidence="5" id="KW-1185">Reference proteome</keyword>
<dbReference type="Proteomes" id="UP001161391">
    <property type="component" value="Unassembled WGS sequence"/>
</dbReference>
<dbReference type="Pfam" id="PF00072">
    <property type="entry name" value="Response_reg"/>
    <property type="match status" value="1"/>
</dbReference>
<evidence type="ECO:0000256" key="1">
    <source>
        <dbReference type="ARBA" id="ARBA00022553"/>
    </source>
</evidence>
<dbReference type="InterPro" id="IPR011006">
    <property type="entry name" value="CheY-like_superfamily"/>
</dbReference>
<comment type="caution">
    <text evidence="4">The sequence shown here is derived from an EMBL/GenBank/DDBJ whole genome shotgun (WGS) entry which is preliminary data.</text>
</comment>
<reference evidence="4" key="1">
    <citation type="journal article" date="2014" name="Int. J. Syst. Evol. Microbiol.">
        <title>Complete genome of a new Firmicutes species belonging to the dominant human colonic microbiota ('Ruminococcus bicirculans') reveals two chromosomes and a selective capacity to utilize plant glucans.</title>
        <authorList>
            <consortium name="NISC Comparative Sequencing Program"/>
            <person name="Wegmann U."/>
            <person name="Louis P."/>
            <person name="Goesmann A."/>
            <person name="Henrissat B."/>
            <person name="Duncan S.H."/>
            <person name="Flint H.J."/>
        </authorList>
    </citation>
    <scope>NUCLEOTIDE SEQUENCE</scope>
    <source>
        <strain evidence="4">NBRC 108219</strain>
    </source>
</reference>
<feature type="domain" description="Response regulatory" evidence="3">
    <location>
        <begin position="8"/>
        <end position="126"/>
    </location>
</feature>
<dbReference type="EMBL" id="BSNK01000001">
    <property type="protein sequence ID" value="GLQ22400.1"/>
    <property type="molecule type" value="Genomic_DNA"/>
</dbReference>
<dbReference type="PANTHER" id="PTHR44591">
    <property type="entry name" value="STRESS RESPONSE REGULATOR PROTEIN 1"/>
    <property type="match status" value="1"/>
</dbReference>
<accession>A0ABQ5V6V6</accession>
<organism evidence="4 5">
    <name type="scientific">Algimonas ampicilliniresistens</name>
    <dbReference type="NCBI Taxonomy" id="1298735"/>
    <lineage>
        <taxon>Bacteria</taxon>
        <taxon>Pseudomonadati</taxon>
        <taxon>Pseudomonadota</taxon>
        <taxon>Alphaproteobacteria</taxon>
        <taxon>Maricaulales</taxon>
        <taxon>Robiginitomaculaceae</taxon>
        <taxon>Algimonas</taxon>
    </lineage>
</organism>
<evidence type="ECO:0000313" key="5">
    <source>
        <dbReference type="Proteomes" id="UP001161391"/>
    </source>
</evidence>
<dbReference type="PANTHER" id="PTHR44591:SF3">
    <property type="entry name" value="RESPONSE REGULATORY DOMAIN-CONTAINING PROTEIN"/>
    <property type="match status" value="1"/>
</dbReference>
<name>A0ABQ5V6V6_9PROT</name>
<proteinExistence type="predicted"/>
<evidence type="ECO:0000313" key="4">
    <source>
        <dbReference type="EMBL" id="GLQ22400.1"/>
    </source>
</evidence>
<dbReference type="CDD" id="cd00156">
    <property type="entry name" value="REC"/>
    <property type="match status" value="1"/>
</dbReference>
<reference evidence="4" key="2">
    <citation type="submission" date="2023-01" db="EMBL/GenBank/DDBJ databases">
        <title>Draft genome sequence of Algimonas ampicilliniresistens strain NBRC 108219.</title>
        <authorList>
            <person name="Sun Q."/>
            <person name="Mori K."/>
        </authorList>
    </citation>
    <scope>NUCLEOTIDE SEQUENCE</scope>
    <source>
        <strain evidence="4">NBRC 108219</strain>
    </source>
</reference>
<dbReference type="SUPFAM" id="SSF52172">
    <property type="entry name" value="CheY-like"/>
    <property type="match status" value="1"/>
</dbReference>
<dbReference type="InterPro" id="IPR050595">
    <property type="entry name" value="Bact_response_regulator"/>
</dbReference>
<evidence type="ECO:0000256" key="2">
    <source>
        <dbReference type="PROSITE-ProRule" id="PRU00169"/>
    </source>
</evidence>
<dbReference type="PROSITE" id="PS50110">
    <property type="entry name" value="RESPONSE_REGULATORY"/>
    <property type="match status" value="1"/>
</dbReference>
<gene>
    <name evidence="4" type="ORF">GCM10007853_02740</name>
</gene>
<dbReference type="Gene3D" id="3.40.50.2300">
    <property type="match status" value="1"/>
</dbReference>